<keyword evidence="1" id="KW-0812">Transmembrane</keyword>
<evidence type="ECO:0000313" key="3">
    <source>
        <dbReference type="EMBL" id="WNM22389.1"/>
    </source>
</evidence>
<keyword evidence="1" id="KW-0472">Membrane</keyword>
<keyword evidence="4" id="KW-1185">Reference proteome</keyword>
<evidence type="ECO:0000313" key="2">
    <source>
        <dbReference type="EMBL" id="WNM18338.1"/>
    </source>
</evidence>
<dbReference type="EMBL" id="CP134890">
    <property type="protein sequence ID" value="WNM22389.1"/>
    <property type="molecule type" value="Genomic_DNA"/>
</dbReference>
<accession>A0AA96EWC0</accession>
<organism evidence="3 4">
    <name type="scientific">Flavobacterium capsici</name>
    <dbReference type="NCBI Taxonomy" id="3075618"/>
    <lineage>
        <taxon>Bacteria</taxon>
        <taxon>Pseudomonadati</taxon>
        <taxon>Bacteroidota</taxon>
        <taxon>Flavobacteriia</taxon>
        <taxon>Flavobacteriales</taxon>
        <taxon>Flavobacteriaceae</taxon>
        <taxon>Flavobacterium</taxon>
    </lineage>
</organism>
<evidence type="ECO:0000256" key="1">
    <source>
        <dbReference type="SAM" id="Phobius"/>
    </source>
</evidence>
<feature type="transmembrane region" description="Helical" evidence="1">
    <location>
        <begin position="109"/>
        <end position="132"/>
    </location>
</feature>
<reference evidence="3 4" key="1">
    <citation type="submission" date="2023-09" db="EMBL/GenBank/DDBJ databases">
        <title>Flavobacterium sp. a novel bacteria isolate from Pepper rhizosphere.</title>
        <authorList>
            <person name="Peng Y."/>
            <person name="Lee J."/>
        </authorList>
    </citation>
    <scope>NUCLEOTIDE SEQUENCE [LARGE SCALE GENOMIC DNA]</scope>
    <source>
        <strain evidence="2">PMR2A8</strain>
        <strain evidence="3 4">PMTSA4</strain>
    </source>
</reference>
<dbReference type="EMBL" id="CP134878">
    <property type="protein sequence ID" value="WNM18338.1"/>
    <property type="molecule type" value="Genomic_DNA"/>
</dbReference>
<dbReference type="AlphaFoldDB" id="A0AA96F1E2"/>
<keyword evidence="1" id="KW-1133">Transmembrane helix</keyword>
<dbReference type="RefSeq" id="WP_313322186.1">
    <property type="nucleotide sequence ID" value="NZ_CP134878.1"/>
</dbReference>
<sequence length="164" mass="19367">MKIKNRDFKYLIIFNLIFIASLYFDVLMPSNYYRNEKVKSFFNVINETQGWKTNGSKEIKYILECESGNLYYLAKFPLKFENIKIGKEVEIEQTILFKKTKNIKVEQKTYLVSFLSLNLVVYIFIFCITINLLNVFFSNKVLDIALAFGTVPIYFIGLVYLFAY</sequence>
<gene>
    <name evidence="3" type="ORF">RN605_03260</name>
    <name evidence="2" type="ORF">RN608_09960</name>
</gene>
<protein>
    <submittedName>
        <fullName evidence="3">Uncharacterized protein</fullName>
    </submittedName>
</protein>
<evidence type="ECO:0000313" key="4">
    <source>
        <dbReference type="Proteomes" id="UP001304515"/>
    </source>
</evidence>
<name>A0AA96F1E2_9FLAO</name>
<accession>A0AA96F1E2</accession>
<dbReference type="KEGG" id="fcj:RN605_03260"/>
<proteinExistence type="predicted"/>
<feature type="transmembrane region" description="Helical" evidence="1">
    <location>
        <begin position="12"/>
        <end position="33"/>
    </location>
</feature>
<feature type="transmembrane region" description="Helical" evidence="1">
    <location>
        <begin position="144"/>
        <end position="163"/>
    </location>
</feature>
<dbReference type="Proteomes" id="UP001304515">
    <property type="component" value="Chromosome"/>
</dbReference>